<dbReference type="OrthoDB" id="7489878at2759"/>
<feature type="signal peptide" evidence="2">
    <location>
        <begin position="1"/>
        <end position="16"/>
    </location>
</feature>
<dbReference type="RefSeq" id="XP_023944525.2">
    <property type="nucleotide sequence ID" value="XM_024088757.2"/>
</dbReference>
<feature type="compositionally biased region" description="Low complexity" evidence="1">
    <location>
        <begin position="74"/>
        <end position="122"/>
    </location>
</feature>
<organism evidence="3 4">
    <name type="scientific">Bicyclus anynana</name>
    <name type="common">Squinting bush brown butterfly</name>
    <dbReference type="NCBI Taxonomy" id="110368"/>
    <lineage>
        <taxon>Eukaryota</taxon>
        <taxon>Metazoa</taxon>
        <taxon>Ecdysozoa</taxon>
        <taxon>Arthropoda</taxon>
        <taxon>Hexapoda</taxon>
        <taxon>Insecta</taxon>
        <taxon>Pterygota</taxon>
        <taxon>Neoptera</taxon>
        <taxon>Endopterygota</taxon>
        <taxon>Lepidoptera</taxon>
        <taxon>Glossata</taxon>
        <taxon>Ditrysia</taxon>
        <taxon>Papilionoidea</taxon>
        <taxon>Nymphalidae</taxon>
        <taxon>Satyrinae</taxon>
        <taxon>Satyrini</taxon>
        <taxon>Mycalesina</taxon>
        <taxon>Bicyclus</taxon>
    </lineage>
</organism>
<name>A0A6J1N9W2_BICAN</name>
<keyword evidence="2" id="KW-0732">Signal</keyword>
<evidence type="ECO:0000256" key="1">
    <source>
        <dbReference type="SAM" id="MobiDB-lite"/>
    </source>
</evidence>
<keyword evidence="3" id="KW-1185">Reference proteome</keyword>
<feature type="compositionally biased region" description="Gly residues" evidence="1">
    <location>
        <begin position="52"/>
        <end position="73"/>
    </location>
</feature>
<sequence length="274" mass="27169">MKLLVVASLMAAVASGARLEHLQRAYLPPHAAQAPFGDNPLGANLGSNLGSNGFGKGPSGNGLTNGNGFGSNGNGHSTNGFGSNGNGHRTNGFGSNGNGHSLNGNGHNTNGNGHSTNGFGSSQGTNGFSNGDRNGFSGATSNQYLPPDQGSSASQAGFGIGGSSIRPACSSCGPSRYSQYKQGTSIPGTSYGVPQFAAGAGAGSSGSGPAFGTSEPSDSDAGTFGSSTGNFGSNSFGSQTSFSSQGANRQYLAPNPSSQNPPQQPFDEKFGYIY</sequence>
<proteinExistence type="predicted"/>
<feature type="region of interest" description="Disordered" evidence="1">
    <location>
        <begin position="52"/>
        <end position="159"/>
    </location>
</feature>
<feature type="region of interest" description="Disordered" evidence="1">
    <location>
        <begin position="200"/>
        <end position="274"/>
    </location>
</feature>
<protein>
    <submittedName>
        <fullName evidence="4">Uncharacterized protein LOC112050489</fullName>
    </submittedName>
</protein>
<feature type="compositionally biased region" description="Low complexity" evidence="1">
    <location>
        <begin position="222"/>
        <end position="246"/>
    </location>
</feature>
<evidence type="ECO:0000313" key="3">
    <source>
        <dbReference type="Proteomes" id="UP001652582"/>
    </source>
</evidence>
<accession>A0A6J1N9W2</accession>
<dbReference type="GeneID" id="112050489"/>
<reference evidence="4" key="1">
    <citation type="submission" date="2025-08" db="UniProtKB">
        <authorList>
            <consortium name="RefSeq"/>
        </authorList>
    </citation>
    <scope>IDENTIFICATION</scope>
</reference>
<feature type="chain" id="PRO_5046336220" evidence="2">
    <location>
        <begin position="17"/>
        <end position="274"/>
    </location>
</feature>
<dbReference type="AlphaFoldDB" id="A0A6J1N9W2"/>
<evidence type="ECO:0000256" key="2">
    <source>
        <dbReference type="SAM" id="SignalP"/>
    </source>
</evidence>
<evidence type="ECO:0000313" key="4">
    <source>
        <dbReference type="RefSeq" id="XP_023944525.2"/>
    </source>
</evidence>
<dbReference type="KEGG" id="bany:112050489"/>
<feature type="compositionally biased region" description="Polar residues" evidence="1">
    <location>
        <begin position="123"/>
        <end position="155"/>
    </location>
</feature>
<gene>
    <name evidence="4" type="primary">LOC112050489</name>
</gene>
<dbReference type="Proteomes" id="UP001652582">
    <property type="component" value="Chromosome 20"/>
</dbReference>